<organism evidence="6 7">
    <name type="scientific">Cafeteria roenbergensis</name>
    <name type="common">Marine flagellate</name>
    <dbReference type="NCBI Taxonomy" id="33653"/>
    <lineage>
        <taxon>Eukaryota</taxon>
        <taxon>Sar</taxon>
        <taxon>Stramenopiles</taxon>
        <taxon>Bigyra</taxon>
        <taxon>Opalozoa</taxon>
        <taxon>Bicosoecida</taxon>
        <taxon>Cafeteriaceae</taxon>
        <taxon>Cafeteria</taxon>
    </lineage>
</organism>
<comment type="similarity">
    <text evidence="1">Belongs to the indoleamine 2,3-dioxygenase family.</text>
</comment>
<evidence type="ECO:0000256" key="5">
    <source>
        <dbReference type="SAM" id="MobiDB-lite"/>
    </source>
</evidence>
<accession>A0A5A8C999</accession>
<evidence type="ECO:0000256" key="2">
    <source>
        <dbReference type="ARBA" id="ARBA00022723"/>
    </source>
</evidence>
<evidence type="ECO:0008006" key="8">
    <source>
        <dbReference type="Google" id="ProtNLM"/>
    </source>
</evidence>
<dbReference type="InterPro" id="IPR000898">
    <property type="entry name" value="Indolamine_dOase"/>
</dbReference>
<comment type="caution">
    <text evidence="6">The sequence shown here is derived from an EMBL/GenBank/DDBJ whole genome shotgun (WGS) entry which is preliminary data.</text>
</comment>
<dbReference type="EMBL" id="VLTM01000132">
    <property type="protein sequence ID" value="KAA0149672.1"/>
    <property type="molecule type" value="Genomic_DNA"/>
</dbReference>
<dbReference type="AlphaFoldDB" id="A0A5A8C999"/>
<evidence type="ECO:0000313" key="7">
    <source>
        <dbReference type="Proteomes" id="UP000325113"/>
    </source>
</evidence>
<dbReference type="InterPro" id="IPR037217">
    <property type="entry name" value="Trp/Indoleamine_2_3_dOase-like"/>
</dbReference>
<feature type="region of interest" description="Disordered" evidence="5">
    <location>
        <begin position="574"/>
        <end position="611"/>
    </location>
</feature>
<dbReference type="PANTHER" id="PTHR28657:SF5">
    <property type="entry name" value="INDOLEAMINE 2,3-DIOXYGENASE"/>
    <property type="match status" value="1"/>
</dbReference>
<evidence type="ECO:0000256" key="1">
    <source>
        <dbReference type="ARBA" id="ARBA00007119"/>
    </source>
</evidence>
<dbReference type="GO" id="GO:0020037">
    <property type="term" value="F:heme binding"/>
    <property type="evidence" value="ECO:0007669"/>
    <property type="project" value="InterPro"/>
</dbReference>
<dbReference type="PANTHER" id="PTHR28657">
    <property type="entry name" value="INDOLEAMINE 2,3-DIOXYGENASE"/>
    <property type="match status" value="1"/>
</dbReference>
<evidence type="ECO:0000313" key="6">
    <source>
        <dbReference type="EMBL" id="KAA0149672.1"/>
    </source>
</evidence>
<keyword evidence="2 4" id="KW-0479">Metal-binding</keyword>
<protein>
    <recommendedName>
        <fullName evidence="8">Indoleamine 2,3-dioxygenase</fullName>
    </recommendedName>
</protein>
<proteinExistence type="inferred from homology"/>
<dbReference type="GO" id="GO:0004833">
    <property type="term" value="F:L-tryptophan 2,3-dioxygenase activity"/>
    <property type="evidence" value="ECO:0007669"/>
    <property type="project" value="TreeGrafter"/>
</dbReference>
<feature type="compositionally biased region" description="Low complexity" evidence="5">
    <location>
        <begin position="574"/>
        <end position="587"/>
    </location>
</feature>
<sequence length="638" mass="64208">MPWTQRDALVAAAACAAVAAGVALWWRSRGAVATKPSSGAAEASRRRRKAPPLPDWVSAPGGPDPPALPEDVTATLKAKYGIDARRGFLPPEDPLVRSAIPAMAPLEDAIAALTDMLHHSDPADTRLAIDQASEAAAEAGVEEALRDPSIGQPEARRALHVAAHLANAFVWCGGADDVATRLPNGLARALIAAGEAVGTHPALSHCSSVLVNWRRSAAIPDAAAAQTATHTARPAAPDAAAAADGGASGAAVSAASDCPDEEPLRAKDLTMLNGFLNSPDEAWFFLITVELEWAGRCLPGQLLAILRNASALANALSAKGVATSAASRGAAADDGGSAVTPTELVRDSALRLHAVARALYQMTTTLGRMNEGCSPDAFYTSVRPFLAGSSANPALPGGLIYGDADGLDASGKPVTRQYFGGSAAQSSLVQSVDAALGIAHSGSGREFLDTMRDAYMPGLHGQFVRDLAASPFSVSDAVSLALAAASSSKSSGADAVDEAAAKELSEAFAAAVSALDGFRAGHMGIVSEYILEPQSRLRKAAAEAEAATVAAPAAPAAAGGGGAAAASSADAVAASPGAAPPAEAGTTTISTPARAKRAGAGSSLSNTSGGKGTGGTDIVTFLMPLREATRAVLDVIRW</sequence>
<dbReference type="SUPFAM" id="SSF140959">
    <property type="entry name" value="Indolic compounds 2,3-dioxygenase-like"/>
    <property type="match status" value="1"/>
</dbReference>
<dbReference type="GO" id="GO:0033754">
    <property type="term" value="F:indoleamine 2,3-dioxygenase activity"/>
    <property type="evidence" value="ECO:0007669"/>
    <property type="project" value="TreeGrafter"/>
</dbReference>
<gene>
    <name evidence="6" type="ORF">FNF31_07167</name>
</gene>
<keyword evidence="4" id="KW-0349">Heme</keyword>
<dbReference type="GO" id="GO:0034354">
    <property type="term" value="P:'de novo' NAD+ biosynthetic process from L-tryptophan"/>
    <property type="evidence" value="ECO:0007669"/>
    <property type="project" value="TreeGrafter"/>
</dbReference>
<dbReference type="Pfam" id="PF01231">
    <property type="entry name" value="IDO"/>
    <property type="match status" value="1"/>
</dbReference>
<evidence type="ECO:0000256" key="3">
    <source>
        <dbReference type="ARBA" id="ARBA00023004"/>
    </source>
</evidence>
<feature type="region of interest" description="Disordered" evidence="5">
    <location>
        <begin position="35"/>
        <end position="69"/>
    </location>
</feature>
<dbReference type="Gene3D" id="1.20.58.480">
    <property type="match status" value="1"/>
</dbReference>
<evidence type="ECO:0000256" key="4">
    <source>
        <dbReference type="PIRSR" id="PIRSR600898-1"/>
    </source>
</evidence>
<reference evidence="6 7" key="1">
    <citation type="submission" date="2019-07" db="EMBL/GenBank/DDBJ databases">
        <title>Genomes of Cafeteria roenbergensis.</title>
        <authorList>
            <person name="Fischer M.G."/>
            <person name="Hackl T."/>
            <person name="Roman M."/>
        </authorList>
    </citation>
    <scope>NUCLEOTIDE SEQUENCE [LARGE SCALE GENOMIC DNA]</scope>
    <source>
        <strain evidence="6 7">Cflag</strain>
    </source>
</reference>
<name>A0A5A8C999_CAFRO</name>
<feature type="binding site" description="proximal binding residue" evidence="4">
    <location>
        <position position="522"/>
    </location>
    <ligand>
        <name>heme b</name>
        <dbReference type="ChEBI" id="CHEBI:60344"/>
    </ligand>
    <ligandPart>
        <name>Fe</name>
        <dbReference type="ChEBI" id="CHEBI:18248"/>
    </ligandPart>
</feature>
<keyword evidence="3 4" id="KW-0408">Iron</keyword>
<dbReference type="GO" id="GO:0019441">
    <property type="term" value="P:L-tryptophan catabolic process to kynurenine"/>
    <property type="evidence" value="ECO:0007669"/>
    <property type="project" value="InterPro"/>
</dbReference>
<dbReference type="PROSITE" id="PS00876">
    <property type="entry name" value="IDO_1"/>
    <property type="match status" value="1"/>
</dbReference>
<dbReference type="GO" id="GO:0005737">
    <property type="term" value="C:cytoplasm"/>
    <property type="evidence" value="ECO:0007669"/>
    <property type="project" value="TreeGrafter"/>
</dbReference>
<dbReference type="Proteomes" id="UP000325113">
    <property type="component" value="Unassembled WGS sequence"/>
</dbReference>
<dbReference type="GO" id="GO:0046872">
    <property type="term" value="F:metal ion binding"/>
    <property type="evidence" value="ECO:0007669"/>
    <property type="project" value="UniProtKB-KW"/>
</dbReference>